<feature type="domain" description="UvrD-like helicase C-terminal" evidence="12">
    <location>
        <begin position="310"/>
        <end position="574"/>
    </location>
</feature>
<evidence type="ECO:0000256" key="5">
    <source>
        <dbReference type="ARBA" id="ARBA00022840"/>
    </source>
</evidence>
<gene>
    <name evidence="13" type="ORF">SAMN04488087_2075</name>
</gene>
<dbReference type="Pfam" id="PF13361">
    <property type="entry name" value="UvrD_C"/>
    <property type="match status" value="1"/>
</dbReference>
<evidence type="ECO:0000256" key="8">
    <source>
        <dbReference type="ARBA" id="ARBA00034808"/>
    </source>
</evidence>
<dbReference type="Gene3D" id="1.10.486.10">
    <property type="entry name" value="PCRA, domain 4"/>
    <property type="match status" value="1"/>
</dbReference>
<evidence type="ECO:0000256" key="1">
    <source>
        <dbReference type="ARBA" id="ARBA00009922"/>
    </source>
</evidence>
<dbReference type="InterPro" id="IPR027417">
    <property type="entry name" value="P-loop_NTPase"/>
</dbReference>
<dbReference type="InterPro" id="IPR014016">
    <property type="entry name" value="UvrD-like_ATP-bd"/>
</dbReference>
<dbReference type="PROSITE" id="PS51198">
    <property type="entry name" value="UVRD_HELICASE_ATP_BIND"/>
    <property type="match status" value="1"/>
</dbReference>
<keyword evidence="14" id="KW-1185">Reference proteome</keyword>
<dbReference type="GO" id="GO:0005829">
    <property type="term" value="C:cytosol"/>
    <property type="evidence" value="ECO:0007669"/>
    <property type="project" value="TreeGrafter"/>
</dbReference>
<comment type="catalytic activity">
    <reaction evidence="9">
        <text>ATP + H2O = ADP + phosphate + H(+)</text>
        <dbReference type="Rhea" id="RHEA:13065"/>
        <dbReference type="ChEBI" id="CHEBI:15377"/>
        <dbReference type="ChEBI" id="CHEBI:15378"/>
        <dbReference type="ChEBI" id="CHEBI:30616"/>
        <dbReference type="ChEBI" id="CHEBI:43474"/>
        <dbReference type="ChEBI" id="CHEBI:456216"/>
        <dbReference type="EC" id="5.6.2.4"/>
    </reaction>
</comment>
<dbReference type="GO" id="GO:0005524">
    <property type="term" value="F:ATP binding"/>
    <property type="evidence" value="ECO:0007669"/>
    <property type="project" value="UniProtKB-UniRule"/>
</dbReference>
<evidence type="ECO:0000256" key="4">
    <source>
        <dbReference type="ARBA" id="ARBA00022806"/>
    </source>
</evidence>
<evidence type="ECO:0000256" key="2">
    <source>
        <dbReference type="ARBA" id="ARBA00022741"/>
    </source>
</evidence>
<dbReference type="Gene3D" id="3.40.50.300">
    <property type="entry name" value="P-loop containing nucleotide triphosphate hydrolases"/>
    <property type="match status" value="2"/>
</dbReference>
<evidence type="ECO:0000313" key="14">
    <source>
        <dbReference type="Proteomes" id="UP000185812"/>
    </source>
</evidence>
<evidence type="ECO:0000256" key="7">
    <source>
        <dbReference type="ARBA" id="ARBA00034617"/>
    </source>
</evidence>
<evidence type="ECO:0000256" key="10">
    <source>
        <dbReference type="PROSITE-ProRule" id="PRU00560"/>
    </source>
</evidence>
<dbReference type="RefSeq" id="WP_072715905.1">
    <property type="nucleotide sequence ID" value="NZ_FRAU01000007.1"/>
</dbReference>
<organism evidence="13 14">
    <name type="scientific">Rhodothermus profundi</name>
    <dbReference type="NCBI Taxonomy" id="633813"/>
    <lineage>
        <taxon>Bacteria</taxon>
        <taxon>Pseudomonadati</taxon>
        <taxon>Rhodothermota</taxon>
        <taxon>Rhodothermia</taxon>
        <taxon>Rhodothermales</taxon>
        <taxon>Rhodothermaceae</taxon>
        <taxon>Rhodothermus</taxon>
    </lineage>
</organism>
<reference evidence="14" key="1">
    <citation type="submission" date="2016-11" db="EMBL/GenBank/DDBJ databases">
        <authorList>
            <person name="Varghese N."/>
            <person name="Submissions S."/>
        </authorList>
    </citation>
    <scope>NUCLEOTIDE SEQUENCE [LARGE SCALE GENOMIC DNA]</scope>
    <source>
        <strain evidence="14">DSM 22212</strain>
    </source>
</reference>
<name>A0A1M6VQT2_9BACT</name>
<dbReference type="GO" id="GO:0000725">
    <property type="term" value="P:recombinational repair"/>
    <property type="evidence" value="ECO:0007669"/>
    <property type="project" value="TreeGrafter"/>
</dbReference>
<dbReference type="GO" id="GO:0043138">
    <property type="term" value="F:3'-5' DNA helicase activity"/>
    <property type="evidence" value="ECO:0007669"/>
    <property type="project" value="UniProtKB-EC"/>
</dbReference>
<dbReference type="GO" id="GO:0003677">
    <property type="term" value="F:DNA binding"/>
    <property type="evidence" value="ECO:0007669"/>
    <property type="project" value="InterPro"/>
</dbReference>
<dbReference type="EC" id="5.6.2.4" evidence="8"/>
<evidence type="ECO:0000256" key="9">
    <source>
        <dbReference type="ARBA" id="ARBA00048988"/>
    </source>
</evidence>
<dbReference type="Gene3D" id="1.10.10.160">
    <property type="match status" value="1"/>
</dbReference>
<comment type="similarity">
    <text evidence="1">Belongs to the helicase family. UvrD subfamily.</text>
</comment>
<keyword evidence="5 10" id="KW-0067">ATP-binding</keyword>
<evidence type="ECO:0000313" key="13">
    <source>
        <dbReference type="EMBL" id="SHK83850.1"/>
    </source>
</evidence>
<sequence length="681" mass="77206">MARRFVLKPEAELPPARLTVDYAGALNPQQYAVVTAGGGPILVVAGAGTGKTRTLVYRVAYLVETGTPPEEIVLLTFTRRAAREMLARAAALLDGRCERVQGGTFHAFCLGLLRRYAGRLGYPTNFTVLDASDAADVIDLLRTAHGLHRSGRRFPRKQTIQAIFSAAASHPDADLEAILQMRYPQFLEHLEALRMLREDYARYKRQHGLMDYDDLLACTIELFARHPDVHRQVAARCRHVLVDEYQDTNRLQAQIVQHLAAVHGNVMAVGDDAQSIYRFRGADFRNIFEFPRLFPDARILKLEQNYRSTQPILDLANRIIQRAHRRYDKVLFSERKQGERPAIIPAPDERTESRFVCQMILTLREQGVPLHQMAVLFRSSHNAFDLELELNRRGIPYVKYGGLKLSEAAHVKDLLAYLRLLENPKDAAAWNRVLQLIEGIGPRTAQRLIEWITSADGAPFTLEERPFSPRYAEALIRLFTLLRKLKETDLPVEAQLTELLHYYRPLCERRYYEDYPRRLQDLEHLVSLSARFQSRAAFLEALVLDPLELTALEVDPLVEDEPPLVLSTIHSAKGLEFHTVFLIHALEGILPSAYALSDPEALDEELRLLYVAVTRARENLFISYPMVRYQAGTGSYLTSPSRFLDNLPEEVLEPWVLVEEPTTPSIHELPGSSASALPAAD</sequence>
<keyword evidence="4 10" id="KW-0347">Helicase</keyword>
<evidence type="ECO:0000259" key="11">
    <source>
        <dbReference type="PROSITE" id="PS51198"/>
    </source>
</evidence>
<dbReference type="EMBL" id="FRAU01000007">
    <property type="protein sequence ID" value="SHK83850.1"/>
    <property type="molecule type" value="Genomic_DNA"/>
</dbReference>
<evidence type="ECO:0000256" key="3">
    <source>
        <dbReference type="ARBA" id="ARBA00022801"/>
    </source>
</evidence>
<dbReference type="SUPFAM" id="SSF52540">
    <property type="entry name" value="P-loop containing nucleoside triphosphate hydrolases"/>
    <property type="match status" value="1"/>
</dbReference>
<dbReference type="Pfam" id="PF00580">
    <property type="entry name" value="UvrD-helicase"/>
    <property type="match status" value="1"/>
</dbReference>
<dbReference type="AlphaFoldDB" id="A0A1M6VQT2"/>
<feature type="domain" description="UvrD-like helicase ATP-binding" evidence="11">
    <location>
        <begin position="24"/>
        <end position="309"/>
    </location>
</feature>
<accession>A0A1M6VQT2</accession>
<keyword evidence="3 10" id="KW-0378">Hydrolase</keyword>
<dbReference type="InterPro" id="IPR014017">
    <property type="entry name" value="DNA_helicase_UvrD-like_C"/>
</dbReference>
<dbReference type="OrthoDB" id="9810135at2"/>
<feature type="binding site" evidence="10">
    <location>
        <begin position="45"/>
        <end position="52"/>
    </location>
    <ligand>
        <name>ATP</name>
        <dbReference type="ChEBI" id="CHEBI:30616"/>
    </ligand>
</feature>
<dbReference type="PROSITE" id="PS51217">
    <property type="entry name" value="UVRD_HELICASE_CTER"/>
    <property type="match status" value="1"/>
</dbReference>
<dbReference type="InterPro" id="IPR000212">
    <property type="entry name" value="DNA_helicase_UvrD/REP"/>
</dbReference>
<dbReference type="InterPro" id="IPR013986">
    <property type="entry name" value="DExx_box_DNA_helicase_dom_sf"/>
</dbReference>
<evidence type="ECO:0000256" key="6">
    <source>
        <dbReference type="ARBA" id="ARBA00023235"/>
    </source>
</evidence>
<proteinExistence type="inferred from homology"/>
<dbReference type="STRING" id="633813.SAMN04488087_2075"/>
<protein>
    <recommendedName>
        <fullName evidence="8">DNA 3'-5' helicase</fullName>
        <ecNumber evidence="8">5.6.2.4</ecNumber>
    </recommendedName>
</protein>
<dbReference type="Proteomes" id="UP000185812">
    <property type="component" value="Unassembled WGS sequence"/>
</dbReference>
<keyword evidence="6" id="KW-0413">Isomerase</keyword>
<dbReference type="GO" id="GO:0016887">
    <property type="term" value="F:ATP hydrolysis activity"/>
    <property type="evidence" value="ECO:0007669"/>
    <property type="project" value="RHEA"/>
</dbReference>
<dbReference type="PANTHER" id="PTHR11070">
    <property type="entry name" value="UVRD / RECB / PCRA DNA HELICASE FAMILY MEMBER"/>
    <property type="match status" value="1"/>
</dbReference>
<dbReference type="PANTHER" id="PTHR11070:SF3">
    <property type="entry name" value="DNA 3'-5' HELICASE"/>
    <property type="match status" value="1"/>
</dbReference>
<evidence type="ECO:0000259" key="12">
    <source>
        <dbReference type="PROSITE" id="PS51217"/>
    </source>
</evidence>
<dbReference type="CDD" id="cd17932">
    <property type="entry name" value="DEXQc_UvrD"/>
    <property type="match status" value="1"/>
</dbReference>
<keyword evidence="2 10" id="KW-0547">Nucleotide-binding</keyword>
<comment type="catalytic activity">
    <reaction evidence="7">
        <text>Couples ATP hydrolysis with the unwinding of duplex DNA by translocating in the 3'-5' direction.</text>
        <dbReference type="EC" id="5.6.2.4"/>
    </reaction>
</comment>